<dbReference type="PROSITE" id="PS51352">
    <property type="entry name" value="THIOREDOXIN_2"/>
    <property type="match status" value="1"/>
</dbReference>
<dbReference type="InterPro" id="IPR000866">
    <property type="entry name" value="AhpC/TSA"/>
</dbReference>
<dbReference type="Pfam" id="PF00578">
    <property type="entry name" value="AhpC-TSA"/>
    <property type="match status" value="1"/>
</dbReference>
<comment type="caution">
    <text evidence="3">The sequence shown here is derived from an EMBL/GenBank/DDBJ whole genome shotgun (WGS) entry which is preliminary data.</text>
</comment>
<dbReference type="OrthoDB" id="25753at2"/>
<dbReference type="GO" id="GO:0016209">
    <property type="term" value="F:antioxidant activity"/>
    <property type="evidence" value="ECO:0007669"/>
    <property type="project" value="InterPro"/>
</dbReference>
<dbReference type="Proteomes" id="UP000030528">
    <property type="component" value="Unassembled WGS sequence"/>
</dbReference>
<sequence length="139" mass="15669">MKAPMFTLPTIDEESSYSLSDDLGKIVILTFWASWCPDTARDLPKKEQFHQSADSDMLSMVTINVPGRERSDEAELQYANKYLSQLTLKDRGREIYDKYGCTGVPTTAIINREGDIHEVFGDKASMMEIVQSVGQLLAR</sequence>
<evidence type="ECO:0000256" key="1">
    <source>
        <dbReference type="ARBA" id="ARBA00023157"/>
    </source>
</evidence>
<gene>
    <name evidence="3" type="ORF">N781_13085</name>
</gene>
<accession>A0A0A5IAG3</accession>
<dbReference type="PANTHER" id="PTHR42852:SF17">
    <property type="entry name" value="THIOREDOXIN-LIKE PROTEIN HI_1115"/>
    <property type="match status" value="1"/>
</dbReference>
<evidence type="ECO:0000259" key="2">
    <source>
        <dbReference type="PROSITE" id="PS51352"/>
    </source>
</evidence>
<name>A0A0A5IAG3_9BACI</name>
<proteinExistence type="predicted"/>
<dbReference type="InterPro" id="IPR050553">
    <property type="entry name" value="Thioredoxin_ResA/DsbE_sf"/>
</dbReference>
<evidence type="ECO:0000313" key="4">
    <source>
        <dbReference type="Proteomes" id="UP000030528"/>
    </source>
</evidence>
<keyword evidence="1" id="KW-1015">Disulfide bond</keyword>
<dbReference type="GO" id="GO:0016491">
    <property type="term" value="F:oxidoreductase activity"/>
    <property type="evidence" value="ECO:0007669"/>
    <property type="project" value="InterPro"/>
</dbReference>
<organism evidence="3 4">
    <name type="scientific">Pontibacillus halophilus JSM 076056 = DSM 19796</name>
    <dbReference type="NCBI Taxonomy" id="1385510"/>
    <lineage>
        <taxon>Bacteria</taxon>
        <taxon>Bacillati</taxon>
        <taxon>Bacillota</taxon>
        <taxon>Bacilli</taxon>
        <taxon>Bacillales</taxon>
        <taxon>Bacillaceae</taxon>
        <taxon>Pontibacillus</taxon>
    </lineage>
</organism>
<dbReference type="PANTHER" id="PTHR42852">
    <property type="entry name" value="THIOL:DISULFIDE INTERCHANGE PROTEIN DSBE"/>
    <property type="match status" value="1"/>
</dbReference>
<dbReference type="STRING" id="1385510.GCA_000425205_01451"/>
<dbReference type="InterPro" id="IPR036249">
    <property type="entry name" value="Thioredoxin-like_sf"/>
</dbReference>
<dbReference type="EMBL" id="AVPE01000004">
    <property type="protein sequence ID" value="KGX92827.1"/>
    <property type="molecule type" value="Genomic_DNA"/>
</dbReference>
<dbReference type="Gene3D" id="3.40.30.10">
    <property type="entry name" value="Glutaredoxin"/>
    <property type="match status" value="1"/>
</dbReference>
<keyword evidence="4" id="KW-1185">Reference proteome</keyword>
<evidence type="ECO:0000313" key="3">
    <source>
        <dbReference type="EMBL" id="KGX92827.1"/>
    </source>
</evidence>
<dbReference type="CDD" id="cd02966">
    <property type="entry name" value="TlpA_like_family"/>
    <property type="match status" value="1"/>
</dbReference>
<dbReference type="RefSeq" id="WP_036769390.1">
    <property type="nucleotide sequence ID" value="NZ_AULI01000006.1"/>
</dbReference>
<dbReference type="eggNOG" id="COG0526">
    <property type="taxonomic scope" value="Bacteria"/>
</dbReference>
<dbReference type="InterPro" id="IPR013766">
    <property type="entry name" value="Thioredoxin_domain"/>
</dbReference>
<reference evidence="3 4" key="1">
    <citation type="submission" date="2013-08" db="EMBL/GenBank/DDBJ databases">
        <authorList>
            <person name="Huang J."/>
            <person name="Wang G."/>
        </authorList>
    </citation>
    <scope>NUCLEOTIDE SEQUENCE [LARGE SCALE GENOMIC DNA]</scope>
    <source>
        <strain evidence="3 4">JSM 076056</strain>
    </source>
</reference>
<dbReference type="AlphaFoldDB" id="A0A0A5IAG3"/>
<dbReference type="SUPFAM" id="SSF52833">
    <property type="entry name" value="Thioredoxin-like"/>
    <property type="match status" value="1"/>
</dbReference>
<protein>
    <submittedName>
        <fullName evidence="3">Thioredoxin</fullName>
    </submittedName>
</protein>
<feature type="domain" description="Thioredoxin" evidence="2">
    <location>
        <begin position="1"/>
        <end position="138"/>
    </location>
</feature>